<feature type="region of interest" description="Disordered" evidence="10">
    <location>
        <begin position="1"/>
        <end position="100"/>
    </location>
</feature>
<feature type="region of interest" description="Disordered" evidence="10">
    <location>
        <begin position="1102"/>
        <end position="1143"/>
    </location>
</feature>
<comment type="similarity">
    <text evidence="2 9">Belongs to the eIF-2B alpha/beta/delta subunits family.</text>
</comment>
<evidence type="ECO:0000256" key="7">
    <source>
        <dbReference type="ARBA" id="ARBA00044356"/>
    </source>
</evidence>
<dbReference type="GO" id="GO:0003743">
    <property type="term" value="F:translation initiation factor activity"/>
    <property type="evidence" value="ECO:0007669"/>
    <property type="project" value="UniProtKB-KW"/>
</dbReference>
<comment type="subcellular location">
    <subcellularLocation>
        <location evidence="1">Cytoplasm</location>
        <location evidence="1">Cytosol</location>
    </subcellularLocation>
</comment>
<evidence type="ECO:0000313" key="12">
    <source>
        <dbReference type="EMBL" id="TVY81800.1"/>
    </source>
</evidence>
<name>A0A8T9CD33_9HELO</name>
<feature type="compositionally biased region" description="Basic and acidic residues" evidence="10">
    <location>
        <begin position="873"/>
        <end position="905"/>
    </location>
</feature>
<dbReference type="GO" id="GO:0005829">
    <property type="term" value="C:cytosol"/>
    <property type="evidence" value="ECO:0007669"/>
    <property type="project" value="UniProtKB-SubCell"/>
</dbReference>
<protein>
    <recommendedName>
        <fullName evidence="6">Translation initiation factor eIF2B subunit delta</fullName>
    </recommendedName>
    <alternativeName>
        <fullName evidence="7">eIF2B GDP-GTP exchange factor subunit delta</fullName>
    </alternativeName>
</protein>
<evidence type="ECO:0000256" key="3">
    <source>
        <dbReference type="ARBA" id="ARBA00022490"/>
    </source>
</evidence>
<evidence type="ECO:0000256" key="9">
    <source>
        <dbReference type="RuleBase" id="RU003814"/>
    </source>
</evidence>
<dbReference type="PANTHER" id="PTHR10233">
    <property type="entry name" value="TRANSLATION INITIATION FACTOR EIF-2B"/>
    <property type="match status" value="1"/>
</dbReference>
<feature type="region of interest" description="Disordered" evidence="10">
    <location>
        <begin position="648"/>
        <end position="672"/>
    </location>
</feature>
<keyword evidence="3" id="KW-0963">Cytoplasm</keyword>
<comment type="caution">
    <text evidence="12">The sequence shown here is derived from an EMBL/GenBank/DDBJ whole genome shotgun (WGS) entry which is preliminary data.</text>
</comment>
<evidence type="ECO:0000256" key="10">
    <source>
        <dbReference type="SAM" id="MobiDB-lite"/>
    </source>
</evidence>
<keyword evidence="5" id="KW-0648">Protein biosynthesis</keyword>
<proteinExistence type="inferred from homology"/>
<accession>A0A8T9CD33</accession>
<evidence type="ECO:0000256" key="4">
    <source>
        <dbReference type="ARBA" id="ARBA00022540"/>
    </source>
</evidence>
<dbReference type="Gene3D" id="3.40.50.10470">
    <property type="entry name" value="Translation initiation factor eif-2b, domain 2"/>
    <property type="match status" value="1"/>
</dbReference>
<organism evidence="12 13">
    <name type="scientific">Lachnellula suecica</name>
    <dbReference type="NCBI Taxonomy" id="602035"/>
    <lineage>
        <taxon>Eukaryota</taxon>
        <taxon>Fungi</taxon>
        <taxon>Dikarya</taxon>
        <taxon>Ascomycota</taxon>
        <taxon>Pezizomycotina</taxon>
        <taxon>Leotiomycetes</taxon>
        <taxon>Helotiales</taxon>
        <taxon>Lachnaceae</taxon>
        <taxon>Lachnellula</taxon>
    </lineage>
</organism>
<evidence type="ECO:0000256" key="8">
    <source>
        <dbReference type="ARBA" id="ARBA00046432"/>
    </source>
</evidence>
<dbReference type="PANTHER" id="PTHR10233:SF14">
    <property type="entry name" value="TRANSLATION INITIATION FACTOR EIF-2B SUBUNIT DELTA"/>
    <property type="match status" value="1"/>
</dbReference>
<feature type="region of interest" description="Disordered" evidence="10">
    <location>
        <begin position="740"/>
        <end position="931"/>
    </location>
</feature>
<feature type="compositionally biased region" description="Basic and acidic residues" evidence="10">
    <location>
        <begin position="755"/>
        <end position="865"/>
    </location>
</feature>
<dbReference type="InterPro" id="IPR042529">
    <property type="entry name" value="IF_2B-like_C"/>
</dbReference>
<keyword evidence="4 12" id="KW-0396">Initiation factor</keyword>
<dbReference type="EMBL" id="QGMK01000422">
    <property type="protein sequence ID" value="TVY81800.1"/>
    <property type="molecule type" value="Genomic_DNA"/>
</dbReference>
<dbReference type="InterPro" id="IPR000649">
    <property type="entry name" value="IF-2B-related"/>
</dbReference>
<feature type="domain" description="BOD1/SHG1" evidence="11">
    <location>
        <begin position="691"/>
        <end position="781"/>
    </location>
</feature>
<evidence type="ECO:0000256" key="1">
    <source>
        <dbReference type="ARBA" id="ARBA00004514"/>
    </source>
</evidence>
<dbReference type="InterPro" id="IPR055264">
    <property type="entry name" value="BOD1/SHG1_dom"/>
</dbReference>
<evidence type="ECO:0000256" key="6">
    <source>
        <dbReference type="ARBA" id="ARBA00044147"/>
    </source>
</evidence>
<sequence length="1256" mass="137306">MSSSAPAAAPQAVPAATPAVAKVSGAELKKQKQAEKAARRAQQVQGKQSAPPATTPKGEAPKQPKRRGSASASIPRDLPFRQQGQQEPNAAPKEPPPEDKTVEFFRHLSKPHRNTISGGPKDIHPAVQHLGMQFSTYEICGSTARLLATLEVFKELVQSYTVPPRNTLKLHFTPHVLNPHIGYLVSFRPLSISMGNAISWFKRLVSQVSIDDSDAKVKNYLCERIDEYIRERVTYADQAIAKSTAEKIRDGDVILTYAKSSVVQRALLKAHQDGKKFRVIVVDSRPLHEGQKLAETLANAGVEVKYCLINGLSHNIQDATKVLLGAHAMMSNGRLLSRIGTALVAMEANEAEKPVIVLCETIKFTERVALDSIVLNEIAPADELVLPGGALEGWKDVKRLQLCNPMYDVTPAEYIQMIITESGSVPPTSVPVLHRLVNEPDIHIQHGVNVFSSHSLHPYAASAASLSALLALFSSKLSLLAPKTACCLSSTPINQYPKLAPMPPYSGYAHSDPRLKKGRISMPRRQTLTARPVHNTVISNWIGDGEGNGDGEEGEVPKPVQKRTLWTMESVANAKLPISSGAHLPHAIHNPAAPPGMAATQPQAPIWVSPTGKSGARRRGSTGRRLFNPDGTAFDPFATAFQKTLLSPPRSPITKMAPLTKGDRDPVTGRKKLKTSDLPLTSAQRGAVEGLAHTFKKRGGYDSLRKSVWEDLEKSNFEASFKDNLLQVAEAELDKNPAQLLKLDRGKATLLIEEATERREKREAKRQAVRTKEREAADEKRRAERAKRREEEKKIEAESERRRVEREARRKVERDREEEREKELRDRDRDRDRPRDRDRDRDRDERRSDRDRDDRYRRQDDDSTRRSSISQVKDTKPTPKPELSKEEIERLEQEALNDLLKESKRVGQRSRYQLEPDVDASLAPPPRKTMPASAIKPIAAKATEPMKIPTGPMQTETDEVATEAGAVIERLPADPEAEVDAAAAEIKIPSVHPDEIVENVIGTPADETAETAMTDADEAPVEIIAPEIAVRALVTGDEVTGHAVEVETIVGIEIGAFVLTLPGYSQKRMKPKRSEAEISAKGLPILMWDEWNEQRALKEGGATAAAATATATTTAANDPPVQKASTDTSPAPQDEAAHRTAPATDLGARIGTVAPETSIPETVRDRALETAVVGGTGVEIGIVTAGIVGESEAAVAIGTAEMIGIVIVIGNEAEAVTAGASQDAVSLEDLYDMLYSTTGLRLYDVVRLICSIFSYF</sequence>
<feature type="compositionally biased region" description="Low complexity" evidence="10">
    <location>
        <begin position="1"/>
        <end position="24"/>
    </location>
</feature>
<dbReference type="AlphaFoldDB" id="A0A8T9CD33"/>
<evidence type="ECO:0000313" key="13">
    <source>
        <dbReference type="Proteomes" id="UP000469558"/>
    </source>
</evidence>
<dbReference type="SUPFAM" id="SSF100950">
    <property type="entry name" value="NagB/RpiA/CoA transferase-like"/>
    <property type="match status" value="1"/>
</dbReference>
<dbReference type="InterPro" id="IPR037171">
    <property type="entry name" value="NagB/RpiA_transferase-like"/>
</dbReference>
<evidence type="ECO:0000256" key="2">
    <source>
        <dbReference type="ARBA" id="ARBA00007251"/>
    </source>
</evidence>
<dbReference type="OrthoDB" id="10254737at2759"/>
<keyword evidence="13" id="KW-1185">Reference proteome</keyword>
<evidence type="ECO:0000256" key="5">
    <source>
        <dbReference type="ARBA" id="ARBA00022917"/>
    </source>
</evidence>
<feature type="compositionally biased region" description="Low complexity" evidence="10">
    <location>
        <begin position="1102"/>
        <end position="1116"/>
    </location>
</feature>
<dbReference type="Pfam" id="PF01008">
    <property type="entry name" value="IF-2B"/>
    <property type="match status" value="1"/>
</dbReference>
<dbReference type="Proteomes" id="UP000469558">
    <property type="component" value="Unassembled WGS sequence"/>
</dbReference>
<evidence type="ECO:0000259" key="11">
    <source>
        <dbReference type="Pfam" id="PF05205"/>
    </source>
</evidence>
<reference evidence="12 13" key="1">
    <citation type="submission" date="2018-05" db="EMBL/GenBank/DDBJ databases">
        <title>Genome sequencing and assembly of the regulated plant pathogen Lachnellula willkommii and related sister species for the development of diagnostic species identification markers.</title>
        <authorList>
            <person name="Giroux E."/>
            <person name="Bilodeau G."/>
        </authorList>
    </citation>
    <scope>NUCLEOTIDE SEQUENCE [LARGE SCALE GENOMIC DNA]</scope>
    <source>
        <strain evidence="12 13">CBS 268.59</strain>
    </source>
</reference>
<feature type="compositionally biased region" description="Basic and acidic residues" evidence="10">
    <location>
        <begin position="27"/>
        <end position="38"/>
    </location>
</feature>
<comment type="subunit">
    <text evidence="8">Component of the translation initiation factor 2B (eIF2B) complex which is a heterodecamer of two sets of five different subunits: alpha, beta, gamma, delta and epsilon. Subunits alpha, beta and delta comprise a regulatory subcomplex and subunits epsilon and gamma comprise a catalytic subcomplex. Within the complex, the hexameric regulatory complex resides at the center, with the two heterodimeric catalytic subcomplexes bound on opposite sides.</text>
</comment>
<feature type="region of interest" description="Disordered" evidence="10">
    <location>
        <begin position="586"/>
        <end position="631"/>
    </location>
</feature>
<gene>
    <name evidence="12" type="primary">tif224</name>
    <name evidence="12" type="ORF">LSUE1_G001703</name>
</gene>
<dbReference type="Pfam" id="PF05205">
    <property type="entry name" value="COMPASS-Shg1"/>
    <property type="match status" value="1"/>
</dbReference>